<gene>
    <name evidence="1" type="ORF">SLINC_4904</name>
</gene>
<dbReference type="KEGG" id="sls:SLINC_4904"/>
<dbReference type="Proteomes" id="UP000092598">
    <property type="component" value="Chromosome"/>
</dbReference>
<sequence>MPSESTPPPDLAVQHFGPEGMRRIDVPAAYADGIPQGARDLLTGTGVPVSVGAYFTAARETDAPTLGMFAGHHGVTVPDEIAGRVRLGTDRLGQLCVRADGAVQALFLGQFGMDDLFVSSDVAAFVTSLTALDRRTPVIAAADTLQIAAAAFRELNAELRAIDPAAFEARESWWPRVLDDVRHTLNFPFSAAFEYVDDEGQKQIVTDATGPGRPHPEELVWDALAARDVEPEQVRRVYTELEACMMPGHYCAVWLQRLFPHAEFTHSFDYGTTADSREEGLKELIVHAAEQGPR</sequence>
<organism evidence="1 2">
    <name type="scientific">Streptomyces lincolnensis</name>
    <dbReference type="NCBI Taxonomy" id="1915"/>
    <lineage>
        <taxon>Bacteria</taxon>
        <taxon>Bacillati</taxon>
        <taxon>Actinomycetota</taxon>
        <taxon>Actinomycetes</taxon>
        <taxon>Kitasatosporales</taxon>
        <taxon>Streptomycetaceae</taxon>
        <taxon>Streptomyces</taxon>
    </lineage>
</organism>
<dbReference type="AlphaFoldDB" id="A0A1B1MEU2"/>
<dbReference type="PATRIC" id="fig|1915.4.peg.5450"/>
<dbReference type="Pfam" id="PF14440">
    <property type="entry name" value="XOO_2897-deam"/>
    <property type="match status" value="1"/>
</dbReference>
<protein>
    <submittedName>
        <fullName evidence="1">Uncharacterized protein</fullName>
    </submittedName>
</protein>
<dbReference type="STRING" id="1915.SLINC_4904"/>
<accession>A0A1B1MEU2</accession>
<dbReference type="Pfam" id="PF14435">
    <property type="entry name" value="SUKH-4"/>
    <property type="match status" value="1"/>
</dbReference>
<proteinExistence type="predicted"/>
<reference evidence="1 2" key="1">
    <citation type="submission" date="2016-07" db="EMBL/GenBank/DDBJ databases">
        <title>Enhancement of antibiotic productionsby engineered nitrateutilization in actinobacteria.</title>
        <authorList>
            <person name="Meng S.C."/>
        </authorList>
    </citation>
    <scope>NUCLEOTIDE SEQUENCE [LARGE SCALE GENOMIC DNA]</scope>
    <source>
        <strain evidence="1 2">NRRL 2936</strain>
    </source>
</reference>
<keyword evidence="2" id="KW-1185">Reference proteome</keyword>
<dbReference type="RefSeq" id="WP_067437705.1">
    <property type="nucleotide sequence ID" value="NZ_CP016438.1"/>
</dbReference>
<evidence type="ECO:0000313" key="1">
    <source>
        <dbReference type="EMBL" id="ANS67128.1"/>
    </source>
</evidence>
<dbReference type="InterPro" id="IPR032722">
    <property type="entry name" value="Deaminase_XOO_2897"/>
</dbReference>
<name>A0A1B1MEU2_STRLN</name>
<dbReference type="InterPro" id="IPR025851">
    <property type="entry name" value="SUKH-4"/>
</dbReference>
<evidence type="ECO:0000313" key="2">
    <source>
        <dbReference type="Proteomes" id="UP000092598"/>
    </source>
</evidence>
<dbReference type="EMBL" id="CP016438">
    <property type="protein sequence ID" value="ANS67128.1"/>
    <property type="molecule type" value="Genomic_DNA"/>
</dbReference>
<dbReference type="OrthoDB" id="3868171at2"/>